<evidence type="ECO:0000313" key="3">
    <source>
        <dbReference type="Proteomes" id="UP000238338"/>
    </source>
</evidence>
<reference evidence="2 3" key="1">
    <citation type="submission" date="2018-02" db="EMBL/GenBank/DDBJ databases">
        <title>Genomic Encyclopedia of Archaeal and Bacterial Type Strains, Phase II (KMG-II): from individual species to whole genera.</title>
        <authorList>
            <person name="Goeker M."/>
        </authorList>
    </citation>
    <scope>NUCLEOTIDE SEQUENCE [LARGE SCALE GENOMIC DNA]</scope>
    <source>
        <strain evidence="2 3">DSM 18921</strain>
    </source>
</reference>
<keyword evidence="1" id="KW-0732">Signal</keyword>
<protein>
    <recommendedName>
        <fullName evidence="4">DUF2155 domain-containing protein</fullName>
    </recommendedName>
</protein>
<sequence length="118" mass="12403">MKGFACLALLALAAPAAAQEVASAGGAVLRALDKNTGLTEDLDVLAGGSVEFGRLNVTVSDCRYPVDDPTSNAFAHLDIADRRSGKTEFSGWMVASSPALSALDDPRYDVWLLRCKTS</sequence>
<feature type="chain" id="PRO_5015673788" description="DUF2155 domain-containing protein" evidence="1">
    <location>
        <begin position="19"/>
        <end position="118"/>
    </location>
</feature>
<gene>
    <name evidence="2" type="ORF">LX70_00425</name>
</gene>
<dbReference type="OrthoDB" id="9810376at2"/>
<name>A0A2S8SCV4_9RHOB</name>
<organism evidence="2 3">
    <name type="scientific">Albidovulum denitrificans</name>
    <dbReference type="NCBI Taxonomy" id="404881"/>
    <lineage>
        <taxon>Bacteria</taxon>
        <taxon>Pseudomonadati</taxon>
        <taxon>Pseudomonadota</taxon>
        <taxon>Alphaproteobacteria</taxon>
        <taxon>Rhodobacterales</taxon>
        <taxon>Paracoccaceae</taxon>
        <taxon>Albidovulum</taxon>
    </lineage>
</organism>
<keyword evidence="3" id="KW-1185">Reference proteome</keyword>
<comment type="caution">
    <text evidence="2">The sequence shown here is derived from an EMBL/GenBank/DDBJ whole genome shotgun (WGS) entry which is preliminary data.</text>
</comment>
<feature type="signal peptide" evidence="1">
    <location>
        <begin position="1"/>
        <end position="18"/>
    </location>
</feature>
<dbReference type="EMBL" id="PVEP01000001">
    <property type="protein sequence ID" value="PQV58613.1"/>
    <property type="molecule type" value="Genomic_DNA"/>
</dbReference>
<accession>A0A2S8SCV4</accession>
<evidence type="ECO:0000313" key="2">
    <source>
        <dbReference type="EMBL" id="PQV58613.1"/>
    </source>
</evidence>
<dbReference type="Pfam" id="PF09923">
    <property type="entry name" value="DUF2155"/>
    <property type="match status" value="1"/>
</dbReference>
<dbReference type="RefSeq" id="WP_105512875.1">
    <property type="nucleotide sequence ID" value="NZ_PVEP01000001.1"/>
</dbReference>
<dbReference type="Proteomes" id="UP000238338">
    <property type="component" value="Unassembled WGS sequence"/>
</dbReference>
<dbReference type="AlphaFoldDB" id="A0A2S8SCV4"/>
<proteinExistence type="predicted"/>
<evidence type="ECO:0000256" key="1">
    <source>
        <dbReference type="SAM" id="SignalP"/>
    </source>
</evidence>
<evidence type="ECO:0008006" key="4">
    <source>
        <dbReference type="Google" id="ProtNLM"/>
    </source>
</evidence>
<dbReference type="InterPro" id="IPR019225">
    <property type="entry name" value="DUF2155"/>
</dbReference>